<dbReference type="InterPro" id="IPR009078">
    <property type="entry name" value="Ferritin-like_SF"/>
</dbReference>
<dbReference type="GO" id="GO:0008199">
    <property type="term" value="F:ferric iron binding"/>
    <property type="evidence" value="ECO:0007669"/>
    <property type="project" value="InterPro"/>
</dbReference>
<dbReference type="OrthoDB" id="9801481at2"/>
<organism evidence="8 9">
    <name type="scientific">Corynebacterium epidermidicanis</name>
    <dbReference type="NCBI Taxonomy" id="1050174"/>
    <lineage>
        <taxon>Bacteria</taxon>
        <taxon>Bacillati</taxon>
        <taxon>Actinomycetota</taxon>
        <taxon>Actinomycetes</taxon>
        <taxon>Mycobacteriales</taxon>
        <taxon>Corynebacteriaceae</taxon>
        <taxon>Corynebacterium</taxon>
    </lineage>
</organism>
<keyword evidence="9" id="KW-1185">Reference proteome</keyword>
<feature type="domain" description="Ferritin-like diiron" evidence="7">
    <location>
        <begin position="1"/>
        <end position="146"/>
    </location>
</feature>
<keyword evidence="4 5" id="KW-0408">Iron</keyword>
<dbReference type="CDD" id="cd01055">
    <property type="entry name" value="Nonheme_Ferritin"/>
    <property type="match status" value="1"/>
</dbReference>
<dbReference type="Proteomes" id="UP000035368">
    <property type="component" value="Chromosome"/>
</dbReference>
<evidence type="ECO:0000259" key="7">
    <source>
        <dbReference type="PROSITE" id="PS50905"/>
    </source>
</evidence>
<dbReference type="InterPro" id="IPR001519">
    <property type="entry name" value="Ferritin"/>
</dbReference>
<sequence>MTLNQKLQSALNNQVTAELEAALIYLQLSYIVDDLGLTGMRDWLRIQSNEELTHAQLFADHLSARNVTPTIQAIAAPAQPERTAVAVFEAALAHEEKISDLIRNLAAIVDEVRDYDARPLIDSFLAEQIEEVSTVREILDRIRIVGSDGSGLLRIDAELGTRVNTD</sequence>
<feature type="binding site" evidence="5">
    <location>
        <position position="128"/>
    </location>
    <ligand>
        <name>Fe cation</name>
        <dbReference type="ChEBI" id="CHEBI:24875"/>
        <label>1</label>
    </ligand>
</feature>
<evidence type="ECO:0000256" key="3">
    <source>
        <dbReference type="ARBA" id="ARBA00023002"/>
    </source>
</evidence>
<dbReference type="PANTHER" id="PTHR11431:SF127">
    <property type="entry name" value="BACTERIAL NON-HEME FERRITIN"/>
    <property type="match status" value="1"/>
</dbReference>
<dbReference type="SUPFAM" id="SSF47240">
    <property type="entry name" value="Ferritin-like"/>
    <property type="match status" value="1"/>
</dbReference>
<reference evidence="8 9" key="1">
    <citation type="submission" date="2015-05" db="EMBL/GenBank/DDBJ databases">
        <title>Complete genome sequence of Corynebacterium epidermidicanis DSM 45586, isolated from the skin of a dog suffering from pruritus.</title>
        <authorList>
            <person name="Ruckert C."/>
            <person name="Albersmeier A."/>
            <person name="Winkler A."/>
            <person name="Tauch A."/>
        </authorList>
    </citation>
    <scope>NUCLEOTIDE SEQUENCE [LARGE SCALE GENOMIC DNA]</scope>
    <source>
        <strain evidence="8 9">DSM 45586</strain>
    </source>
</reference>
<dbReference type="RefSeq" id="WP_047240820.1">
    <property type="nucleotide sequence ID" value="NZ_CP011541.1"/>
</dbReference>
<dbReference type="EMBL" id="CP011541">
    <property type="protein sequence ID" value="AKK03872.1"/>
    <property type="molecule type" value="Genomic_DNA"/>
</dbReference>
<evidence type="ECO:0000313" key="8">
    <source>
        <dbReference type="EMBL" id="AKK03872.1"/>
    </source>
</evidence>
<keyword evidence="1 6" id="KW-0409">Iron storage</keyword>
<dbReference type="GO" id="GO:0004322">
    <property type="term" value="F:ferroxidase activity"/>
    <property type="evidence" value="ECO:0007669"/>
    <property type="project" value="TreeGrafter"/>
</dbReference>
<dbReference type="STRING" id="1050174.CEPID_10165"/>
<dbReference type="PANTHER" id="PTHR11431">
    <property type="entry name" value="FERRITIN"/>
    <property type="match status" value="1"/>
</dbReference>
<dbReference type="InterPro" id="IPR012347">
    <property type="entry name" value="Ferritin-like"/>
</dbReference>
<protein>
    <recommendedName>
        <fullName evidence="6">Ferritin</fullName>
    </recommendedName>
</protein>
<evidence type="ECO:0000313" key="9">
    <source>
        <dbReference type="Proteomes" id="UP000035368"/>
    </source>
</evidence>
<evidence type="ECO:0000256" key="5">
    <source>
        <dbReference type="PIRSR" id="PIRSR601519-1"/>
    </source>
</evidence>
<keyword evidence="3 8" id="KW-0560">Oxidoreductase</keyword>
<proteinExistence type="predicted"/>
<dbReference type="PATRIC" id="fig|1050174.4.peg.2052"/>
<feature type="binding site" evidence="5">
    <location>
        <position position="95"/>
    </location>
    <ligand>
        <name>Fe cation</name>
        <dbReference type="ChEBI" id="CHEBI:24875"/>
        <label>1</label>
    </ligand>
</feature>
<feature type="binding site" evidence="5">
    <location>
        <position position="54"/>
    </location>
    <ligand>
        <name>Fe cation</name>
        <dbReference type="ChEBI" id="CHEBI:24875"/>
        <label>1</label>
    </ligand>
</feature>
<keyword evidence="2 5" id="KW-0479">Metal-binding</keyword>
<feature type="binding site" evidence="5">
    <location>
        <position position="51"/>
    </location>
    <ligand>
        <name>Fe cation</name>
        <dbReference type="ChEBI" id="CHEBI:24875"/>
        <label>1</label>
    </ligand>
</feature>
<dbReference type="InterPro" id="IPR009040">
    <property type="entry name" value="Ferritin-like_diiron"/>
</dbReference>
<dbReference type="GO" id="GO:0006879">
    <property type="term" value="P:intracellular iron ion homeostasis"/>
    <property type="evidence" value="ECO:0007669"/>
    <property type="project" value="UniProtKB-KW"/>
</dbReference>
<feature type="binding site" evidence="5">
    <location>
        <position position="18"/>
    </location>
    <ligand>
        <name>Fe cation</name>
        <dbReference type="ChEBI" id="CHEBI:24875"/>
        <label>1</label>
    </ligand>
</feature>
<evidence type="ECO:0000256" key="4">
    <source>
        <dbReference type="ARBA" id="ARBA00023004"/>
    </source>
</evidence>
<accession>A0A0G3GYE1</accession>
<dbReference type="Gene3D" id="1.20.1260.10">
    <property type="match status" value="1"/>
</dbReference>
<dbReference type="GO" id="GO:0005829">
    <property type="term" value="C:cytosol"/>
    <property type="evidence" value="ECO:0007669"/>
    <property type="project" value="TreeGrafter"/>
</dbReference>
<dbReference type="KEGG" id="cei:CEPID_10165"/>
<dbReference type="GO" id="GO:0008198">
    <property type="term" value="F:ferrous iron binding"/>
    <property type="evidence" value="ECO:0007669"/>
    <property type="project" value="TreeGrafter"/>
</dbReference>
<dbReference type="InterPro" id="IPR041719">
    <property type="entry name" value="Ferritin_prok"/>
</dbReference>
<evidence type="ECO:0000256" key="6">
    <source>
        <dbReference type="RuleBase" id="RU361145"/>
    </source>
</evidence>
<dbReference type="Pfam" id="PF00210">
    <property type="entry name" value="Ferritin"/>
    <property type="match status" value="1"/>
</dbReference>
<gene>
    <name evidence="8" type="ORF">CEPID_10165</name>
</gene>
<evidence type="ECO:0000256" key="2">
    <source>
        <dbReference type="ARBA" id="ARBA00022723"/>
    </source>
</evidence>
<dbReference type="PROSITE" id="PS50905">
    <property type="entry name" value="FERRITIN_LIKE"/>
    <property type="match status" value="1"/>
</dbReference>
<evidence type="ECO:0000256" key="1">
    <source>
        <dbReference type="ARBA" id="ARBA00022434"/>
    </source>
</evidence>
<dbReference type="AlphaFoldDB" id="A0A0G3GYE1"/>
<dbReference type="GO" id="GO:0006826">
    <property type="term" value="P:iron ion transport"/>
    <property type="evidence" value="ECO:0007669"/>
    <property type="project" value="InterPro"/>
</dbReference>
<dbReference type="InterPro" id="IPR008331">
    <property type="entry name" value="Ferritin_DPS_dom"/>
</dbReference>
<name>A0A0G3GYE1_9CORY</name>